<evidence type="ECO:0000313" key="2">
    <source>
        <dbReference type="Proteomes" id="UP000299102"/>
    </source>
</evidence>
<proteinExistence type="predicted"/>
<organism evidence="1 2">
    <name type="scientific">Eumeta variegata</name>
    <name type="common">Bagworm moth</name>
    <name type="synonym">Eumeta japonica</name>
    <dbReference type="NCBI Taxonomy" id="151549"/>
    <lineage>
        <taxon>Eukaryota</taxon>
        <taxon>Metazoa</taxon>
        <taxon>Ecdysozoa</taxon>
        <taxon>Arthropoda</taxon>
        <taxon>Hexapoda</taxon>
        <taxon>Insecta</taxon>
        <taxon>Pterygota</taxon>
        <taxon>Neoptera</taxon>
        <taxon>Endopterygota</taxon>
        <taxon>Lepidoptera</taxon>
        <taxon>Glossata</taxon>
        <taxon>Ditrysia</taxon>
        <taxon>Tineoidea</taxon>
        <taxon>Psychidae</taxon>
        <taxon>Oiketicinae</taxon>
        <taxon>Eumeta</taxon>
    </lineage>
</organism>
<sequence length="96" mass="10381">MGIKIEKGIRIESGTEIGIENGTGVKNVCRDGRQLAGARRPPLVSYKSSLKKVSIQCSTIESQSERTRCILLLQCGCKAPMSDGAKSWLILKSETA</sequence>
<gene>
    <name evidence="1" type="ORF">EVAR_66031_1</name>
</gene>
<dbReference type="Proteomes" id="UP000299102">
    <property type="component" value="Unassembled WGS sequence"/>
</dbReference>
<keyword evidence="2" id="KW-1185">Reference proteome</keyword>
<dbReference type="AlphaFoldDB" id="A0A4C1Z9K8"/>
<reference evidence="1 2" key="1">
    <citation type="journal article" date="2019" name="Commun. Biol.">
        <title>The bagworm genome reveals a unique fibroin gene that provides high tensile strength.</title>
        <authorList>
            <person name="Kono N."/>
            <person name="Nakamura H."/>
            <person name="Ohtoshi R."/>
            <person name="Tomita M."/>
            <person name="Numata K."/>
            <person name="Arakawa K."/>
        </authorList>
    </citation>
    <scope>NUCLEOTIDE SEQUENCE [LARGE SCALE GENOMIC DNA]</scope>
</reference>
<accession>A0A4C1Z9K8</accession>
<evidence type="ECO:0000313" key="1">
    <source>
        <dbReference type="EMBL" id="GBP83295.1"/>
    </source>
</evidence>
<comment type="caution">
    <text evidence="1">The sequence shown here is derived from an EMBL/GenBank/DDBJ whole genome shotgun (WGS) entry which is preliminary data.</text>
</comment>
<dbReference type="EMBL" id="BGZK01001613">
    <property type="protein sequence ID" value="GBP83295.1"/>
    <property type="molecule type" value="Genomic_DNA"/>
</dbReference>
<name>A0A4C1Z9K8_EUMVA</name>
<protein>
    <submittedName>
        <fullName evidence="1">Uncharacterized protein</fullName>
    </submittedName>
</protein>